<reference evidence="2 3" key="1">
    <citation type="submission" date="2012-04" db="EMBL/GenBank/DDBJ databases">
        <authorList>
            <person name="Harkins D.M."/>
            <person name="Madupu R."/>
            <person name="Durkin A.S."/>
            <person name="Torralba M."/>
            <person name="Methe B."/>
            <person name="Sutton G.G."/>
            <person name="Nelson K.E."/>
        </authorList>
    </citation>
    <scope>NUCLEOTIDE SEQUENCE [LARGE SCALE GENOMIC DNA]</scope>
    <source>
        <strain evidence="2 3">VK64</strain>
    </source>
</reference>
<feature type="region of interest" description="Disordered" evidence="1">
    <location>
        <begin position="38"/>
        <end position="59"/>
    </location>
</feature>
<gene>
    <name evidence="2" type="ORF">HMPREF1051_0398</name>
</gene>
<organism evidence="2 3">
    <name type="scientific">Neisseria sicca VK64</name>
    <dbReference type="NCBI Taxonomy" id="1095748"/>
    <lineage>
        <taxon>Bacteria</taxon>
        <taxon>Pseudomonadati</taxon>
        <taxon>Pseudomonadota</taxon>
        <taxon>Betaproteobacteria</taxon>
        <taxon>Neisseriales</taxon>
        <taxon>Neisseriaceae</taxon>
        <taxon>Neisseria</taxon>
    </lineage>
</organism>
<accession>I2NDG4</accession>
<name>I2NDG4_NEISI</name>
<sequence length="59" mass="6347">MFRKIVNNGGKCTPFADGKKGANAGFLAAASRIKRQKQIRSSENPFSGFSDDLSVLQDA</sequence>
<dbReference type="PATRIC" id="fig|1095748.3.peg.2681"/>
<dbReference type="Proteomes" id="UP000004473">
    <property type="component" value="Unassembled WGS sequence"/>
</dbReference>
<evidence type="ECO:0000313" key="3">
    <source>
        <dbReference type="Proteomes" id="UP000004473"/>
    </source>
</evidence>
<comment type="caution">
    <text evidence="2">The sequence shown here is derived from an EMBL/GenBank/DDBJ whole genome shotgun (WGS) entry which is preliminary data.</text>
</comment>
<protein>
    <submittedName>
        <fullName evidence="2">Uncharacterized protein</fullName>
    </submittedName>
</protein>
<evidence type="ECO:0000256" key="1">
    <source>
        <dbReference type="SAM" id="MobiDB-lite"/>
    </source>
</evidence>
<proteinExistence type="predicted"/>
<dbReference type="AlphaFoldDB" id="I2NDG4"/>
<evidence type="ECO:0000313" key="2">
    <source>
        <dbReference type="EMBL" id="EIG23875.1"/>
    </source>
</evidence>
<dbReference type="EMBL" id="AJMT01000203">
    <property type="protein sequence ID" value="EIG23875.1"/>
    <property type="molecule type" value="Genomic_DNA"/>
</dbReference>